<evidence type="ECO:0000313" key="3">
    <source>
        <dbReference type="Proteomes" id="UP000807306"/>
    </source>
</evidence>
<proteinExistence type="predicted"/>
<feature type="region of interest" description="Disordered" evidence="1">
    <location>
        <begin position="138"/>
        <end position="170"/>
    </location>
</feature>
<dbReference type="AlphaFoldDB" id="A0A9P6EH19"/>
<accession>A0A9P6EH19</accession>
<keyword evidence="3" id="KW-1185">Reference proteome</keyword>
<feature type="compositionally biased region" description="Polar residues" evidence="1">
    <location>
        <begin position="139"/>
        <end position="150"/>
    </location>
</feature>
<gene>
    <name evidence="2" type="ORF">CPB83DRAFT_894364</name>
</gene>
<dbReference type="EMBL" id="MU157852">
    <property type="protein sequence ID" value="KAF9528579.1"/>
    <property type="molecule type" value="Genomic_DNA"/>
</dbReference>
<dbReference type="Proteomes" id="UP000807306">
    <property type="component" value="Unassembled WGS sequence"/>
</dbReference>
<evidence type="ECO:0000256" key="1">
    <source>
        <dbReference type="SAM" id="MobiDB-lite"/>
    </source>
</evidence>
<organism evidence="2 3">
    <name type="scientific">Crepidotus variabilis</name>
    <dbReference type="NCBI Taxonomy" id="179855"/>
    <lineage>
        <taxon>Eukaryota</taxon>
        <taxon>Fungi</taxon>
        <taxon>Dikarya</taxon>
        <taxon>Basidiomycota</taxon>
        <taxon>Agaricomycotina</taxon>
        <taxon>Agaricomycetes</taxon>
        <taxon>Agaricomycetidae</taxon>
        <taxon>Agaricales</taxon>
        <taxon>Agaricineae</taxon>
        <taxon>Crepidotaceae</taxon>
        <taxon>Crepidotus</taxon>
    </lineage>
</organism>
<sequence length="334" mass="37281">MLRLISNINFSNIELSTFRDITLNRSEIRQLNPNTPAQSFVPGSCSPHAVRLLAKRRFLDISWPYPLESMALSPSEVLQHLTLRIWSGSSVLQGSQLPLVGLTQKFCFLQHPEPLNITFLQTPHDAPSIQHRLLEPKRQTQCQPAQQNREPPTLDSTTTTPSSKPPHTFGDPALIALSRSTVHTCSHSHFESSRFQHHVACAEWVDVGWYSKPECLNAFSALPSRFGMVSAWPRTLTTIQVPHAISSLSASHSWITLFNHSIRSQACRVSSECRPPVSSTTASPNIQLDNLDALGEMVSKASLYSEHLRYLLSSSLFKIVPSRPSKSLDSLLFN</sequence>
<evidence type="ECO:0000313" key="2">
    <source>
        <dbReference type="EMBL" id="KAF9528579.1"/>
    </source>
</evidence>
<reference evidence="2" key="1">
    <citation type="submission" date="2020-11" db="EMBL/GenBank/DDBJ databases">
        <authorList>
            <consortium name="DOE Joint Genome Institute"/>
            <person name="Ahrendt S."/>
            <person name="Riley R."/>
            <person name="Andreopoulos W."/>
            <person name="Labutti K."/>
            <person name="Pangilinan J."/>
            <person name="Ruiz-Duenas F.J."/>
            <person name="Barrasa J.M."/>
            <person name="Sanchez-Garcia M."/>
            <person name="Camarero S."/>
            <person name="Miyauchi S."/>
            <person name="Serrano A."/>
            <person name="Linde D."/>
            <person name="Babiker R."/>
            <person name="Drula E."/>
            <person name="Ayuso-Fernandez I."/>
            <person name="Pacheco R."/>
            <person name="Padilla G."/>
            <person name="Ferreira P."/>
            <person name="Barriuso J."/>
            <person name="Kellner H."/>
            <person name="Castanera R."/>
            <person name="Alfaro M."/>
            <person name="Ramirez L."/>
            <person name="Pisabarro A.G."/>
            <person name="Kuo A."/>
            <person name="Tritt A."/>
            <person name="Lipzen A."/>
            <person name="He G."/>
            <person name="Yan M."/>
            <person name="Ng V."/>
            <person name="Cullen D."/>
            <person name="Martin F."/>
            <person name="Rosso M.-N."/>
            <person name="Henrissat B."/>
            <person name="Hibbett D."/>
            <person name="Martinez A.T."/>
            <person name="Grigoriev I.V."/>
        </authorList>
    </citation>
    <scope>NUCLEOTIDE SEQUENCE</scope>
    <source>
        <strain evidence="2">CBS 506.95</strain>
    </source>
</reference>
<name>A0A9P6EH19_9AGAR</name>
<protein>
    <submittedName>
        <fullName evidence="2">Uncharacterized protein</fullName>
    </submittedName>
</protein>
<feature type="compositionally biased region" description="Low complexity" evidence="1">
    <location>
        <begin position="151"/>
        <end position="168"/>
    </location>
</feature>
<comment type="caution">
    <text evidence="2">The sequence shown here is derived from an EMBL/GenBank/DDBJ whole genome shotgun (WGS) entry which is preliminary data.</text>
</comment>